<dbReference type="InterPro" id="IPR020806">
    <property type="entry name" value="PKS_PP-bd"/>
</dbReference>
<evidence type="ECO:0000256" key="4">
    <source>
        <dbReference type="ARBA" id="ARBA00022832"/>
    </source>
</evidence>
<dbReference type="InterPro" id="IPR014043">
    <property type="entry name" value="Acyl_transferase_dom"/>
</dbReference>
<dbReference type="SUPFAM" id="SSF55048">
    <property type="entry name" value="Probable ACP-binding domain of malonyl-CoA ACP transacylase"/>
    <property type="match status" value="1"/>
</dbReference>
<dbReference type="InterPro" id="IPR036736">
    <property type="entry name" value="ACP-like_sf"/>
</dbReference>
<sequence length="1419" mass="158728">MNHSTNGLELAIVGMACRFPGGSSVDEFWQLLQLGKESISHFTEDELRDAGIDLETIRNPQYVKAGGVLTDTEWFDQHLFKYSPKEAELMDPQVKVLHECAWEALEHSGYSSDEPEELVGVYIGSGTNLYWMNSVFQQAQDFIKEATLLNGSQFFSTRLSHQLNLKGPSYTVQTACSSSLVAVHLAAQALLSGDCDMALAGGVSITLPEKRGYFYQEGSIMSSDGRCRPFDAGAKGTVNGNGAGLVVLKRLDDAMAAGDTIHAVVKGTAVNNDGADKISFTAPSVEGQAQVIKTAQQIAEIEPESISYVEAHGTGTVLGDPIEVEGLKAAFQTNKRNFCALGSVKANIGHLDHAAGIAGFIKTTLSLKYRQIPPHIHFETPNEKIDFVNSPFFINQQAMEWKTTAYPLRAGVSSFGIGGTNAHVILEEASAQGESDIGRSQQVLALSAQTEPSLLALEERLHAYLEQHPHTKLADVAYTLLLGRKKCKYNRVWVVSTLDEAKKRLAENQRVTSPPISVVDSTRPITFMFPGQGAQYVNMGQELYQEEVTFRAEVDHCCELFTKLQGVDLKKILYPSSTDESDQRLIDETVYTQPALFIFEYALARTLMNMGVRPQQMIGHSVGEYVAACLSGVLSLEDAIRLIAIRAKLMQALAPGSMVSIHAPSHQVIPLLKGTLSLAAENGPSLCVVAGPDEEMKELLETLMQHGLNYKQLRTSHAFHSPMMEPILQAFRETAMTMDFHEPTIPYISNVTGTWVTAEEATNPEYWVTHLRQTVQFSKGARQLLENTEQILIEVGPGRTLSTFIREHFPPSSKSMVVTTMVTSREKNADYRHFLQSIAQLHATGVKVNWRPLFASERRFRIPLPTYPFDRKRFRLTSGNQGSLGQRTQEGTTHHTQPMGVIHENGAEEGRPLLNPVEEKVVAAFQEVIGVSSIQLGDDFFELGGNSLTAINLVARLQRDYSLSINDLFENPRPTDLAKHIQLHNPEQRVNKEKLKRYLHGIKERIRPERLSQLEGEKASRLYHERNQFDQDKDLTSSITYTDILLTGSTGYLGAYLLRDLLMDTASHIHLIVRGESIDQATKRVHEALSGTLHSSWKQTFTERITVYCGDVTQIELGLDRSTYDDLSRTVQCVIHSAANVSHYGKYEDSYQANTLATQHLIDFASHRNLKDFNHVSTLAVASGQILGVQDRLFTEFDYDVGQQIRNPYPKTKFEAEKLLIRARDNGLRVNIFRVGNIAFDSKTGRFQKNITQNAIYSMIQSYVTLGRVPEMERDLDFSCVDDVSRAILCLFNKKEILNDTHHICNPQWVSISDLLTYPDLGLTMKKVSIDAFIDHIFTEENKQHYESAIYTIQMHSIGDEVPEVETLKSHTLFHIRSDRTQLLLEKVGFQWSPIDEEATRKMIQHCWDVDLFVGEKVH</sequence>
<keyword evidence="2" id="KW-0597">Phosphoprotein</keyword>
<proteinExistence type="predicted"/>
<dbReference type="InterPro" id="IPR016035">
    <property type="entry name" value="Acyl_Trfase/lysoPLipase"/>
</dbReference>
<evidence type="ECO:0000256" key="5">
    <source>
        <dbReference type="ARBA" id="ARBA00023098"/>
    </source>
</evidence>
<feature type="region of interest" description="Disordered" evidence="7">
    <location>
        <begin position="878"/>
        <end position="898"/>
    </location>
</feature>
<feature type="domain" description="Carrier" evidence="8">
    <location>
        <begin position="912"/>
        <end position="985"/>
    </location>
</feature>
<evidence type="ECO:0000256" key="7">
    <source>
        <dbReference type="SAM" id="MobiDB-lite"/>
    </source>
</evidence>
<dbReference type="RefSeq" id="WP_091834285.1">
    <property type="nucleotide sequence ID" value="NZ_FPAA01000002.1"/>
</dbReference>
<name>A0A1I6Q2H9_9BACL</name>
<dbReference type="Gene3D" id="3.40.47.10">
    <property type="match status" value="1"/>
</dbReference>
<protein>
    <submittedName>
        <fullName evidence="10">Thioester reductase domain-containing protein</fullName>
    </submittedName>
</protein>
<keyword evidence="6" id="KW-0511">Multifunctional enzyme</keyword>
<dbReference type="Pfam" id="PF00698">
    <property type="entry name" value="Acyl_transf_1"/>
    <property type="match status" value="1"/>
</dbReference>
<dbReference type="InterPro" id="IPR010080">
    <property type="entry name" value="Thioester_reductase-like_dom"/>
</dbReference>
<dbReference type="GO" id="GO:0004312">
    <property type="term" value="F:fatty acid synthase activity"/>
    <property type="evidence" value="ECO:0007669"/>
    <property type="project" value="TreeGrafter"/>
</dbReference>
<dbReference type="InterPro" id="IPR050091">
    <property type="entry name" value="PKS_NRPS_Biosynth_Enz"/>
</dbReference>
<dbReference type="OrthoDB" id="9765680at2"/>
<dbReference type="SMART" id="SM00827">
    <property type="entry name" value="PKS_AT"/>
    <property type="match status" value="1"/>
</dbReference>
<keyword evidence="4" id="KW-0276">Fatty acid metabolism</keyword>
<dbReference type="Pfam" id="PF22621">
    <property type="entry name" value="CurL-like_PKS_C"/>
    <property type="match status" value="1"/>
</dbReference>
<dbReference type="SUPFAM" id="SSF52151">
    <property type="entry name" value="FabD/lysophospholipase-like"/>
    <property type="match status" value="1"/>
</dbReference>
<dbReference type="Gene3D" id="3.30.70.3290">
    <property type="match status" value="1"/>
</dbReference>
<organism evidence="10 11">
    <name type="scientific">Marininema halotolerans</name>
    <dbReference type="NCBI Taxonomy" id="1155944"/>
    <lineage>
        <taxon>Bacteria</taxon>
        <taxon>Bacillati</taxon>
        <taxon>Bacillota</taxon>
        <taxon>Bacilli</taxon>
        <taxon>Bacillales</taxon>
        <taxon>Thermoactinomycetaceae</taxon>
        <taxon>Marininema</taxon>
    </lineage>
</organism>
<dbReference type="Pfam" id="PF07993">
    <property type="entry name" value="NAD_binding_4"/>
    <property type="match status" value="1"/>
</dbReference>
<dbReference type="InterPro" id="IPR036291">
    <property type="entry name" value="NAD(P)-bd_dom_sf"/>
</dbReference>
<dbReference type="PANTHER" id="PTHR43775:SF51">
    <property type="entry name" value="INACTIVE PHENOLPHTHIOCEROL SYNTHESIS POLYKETIDE SYNTHASE TYPE I PKS1-RELATED"/>
    <property type="match status" value="1"/>
</dbReference>
<dbReference type="GO" id="GO:0031177">
    <property type="term" value="F:phosphopantetheine binding"/>
    <property type="evidence" value="ECO:0007669"/>
    <property type="project" value="InterPro"/>
</dbReference>
<evidence type="ECO:0000256" key="6">
    <source>
        <dbReference type="ARBA" id="ARBA00023268"/>
    </source>
</evidence>
<dbReference type="EMBL" id="FPAA01000002">
    <property type="protein sequence ID" value="SFS46667.1"/>
    <property type="molecule type" value="Genomic_DNA"/>
</dbReference>
<dbReference type="SMART" id="SM00823">
    <property type="entry name" value="PKS_PP"/>
    <property type="match status" value="1"/>
</dbReference>
<dbReference type="PROSITE" id="PS52004">
    <property type="entry name" value="KS3_2"/>
    <property type="match status" value="1"/>
</dbReference>
<dbReference type="PROSITE" id="PS00012">
    <property type="entry name" value="PHOSPHOPANTETHEINE"/>
    <property type="match status" value="1"/>
</dbReference>
<dbReference type="CDD" id="cd05235">
    <property type="entry name" value="SDR_e1"/>
    <property type="match status" value="1"/>
</dbReference>
<dbReference type="Pfam" id="PF00109">
    <property type="entry name" value="ketoacyl-synt"/>
    <property type="match status" value="1"/>
</dbReference>
<evidence type="ECO:0000256" key="1">
    <source>
        <dbReference type="ARBA" id="ARBA00022450"/>
    </source>
</evidence>
<dbReference type="Gene3D" id="3.40.50.720">
    <property type="entry name" value="NAD(P)-binding Rossmann-like Domain"/>
    <property type="match status" value="1"/>
</dbReference>
<evidence type="ECO:0000313" key="10">
    <source>
        <dbReference type="EMBL" id="SFS46667.1"/>
    </source>
</evidence>
<keyword evidence="3" id="KW-0808">Transferase</keyword>
<dbReference type="InterPro" id="IPR001227">
    <property type="entry name" value="Ac_transferase_dom_sf"/>
</dbReference>
<evidence type="ECO:0000256" key="2">
    <source>
        <dbReference type="ARBA" id="ARBA00022553"/>
    </source>
</evidence>
<dbReference type="CDD" id="cd00833">
    <property type="entry name" value="PKS"/>
    <property type="match status" value="1"/>
</dbReference>
<evidence type="ECO:0000259" key="8">
    <source>
        <dbReference type="PROSITE" id="PS50075"/>
    </source>
</evidence>
<dbReference type="Proteomes" id="UP000198660">
    <property type="component" value="Unassembled WGS sequence"/>
</dbReference>
<dbReference type="GO" id="GO:0006633">
    <property type="term" value="P:fatty acid biosynthetic process"/>
    <property type="evidence" value="ECO:0007669"/>
    <property type="project" value="InterPro"/>
</dbReference>
<feature type="domain" description="Ketosynthase family 3 (KS3)" evidence="9">
    <location>
        <begin position="7"/>
        <end position="428"/>
    </location>
</feature>
<dbReference type="InterPro" id="IPR016039">
    <property type="entry name" value="Thiolase-like"/>
</dbReference>
<dbReference type="InterPro" id="IPR006162">
    <property type="entry name" value="Ppantetheine_attach_site"/>
</dbReference>
<dbReference type="PROSITE" id="PS50075">
    <property type="entry name" value="CARRIER"/>
    <property type="match status" value="1"/>
</dbReference>
<dbReference type="Pfam" id="PF02801">
    <property type="entry name" value="Ketoacyl-synt_C"/>
    <property type="match status" value="1"/>
</dbReference>
<keyword evidence="5" id="KW-0443">Lipid metabolism</keyword>
<dbReference type="InterPro" id="IPR014030">
    <property type="entry name" value="Ketoacyl_synth_N"/>
</dbReference>
<dbReference type="SUPFAM" id="SSF53901">
    <property type="entry name" value="Thiolase-like"/>
    <property type="match status" value="1"/>
</dbReference>
<dbReference type="SUPFAM" id="SSF51735">
    <property type="entry name" value="NAD(P)-binding Rossmann-fold domains"/>
    <property type="match status" value="1"/>
</dbReference>
<dbReference type="PROSITE" id="PS00606">
    <property type="entry name" value="KS3_1"/>
    <property type="match status" value="1"/>
</dbReference>
<dbReference type="InterPro" id="IPR020841">
    <property type="entry name" value="PKS_Beta-ketoAc_synthase_dom"/>
</dbReference>
<dbReference type="InterPro" id="IPR009081">
    <property type="entry name" value="PP-bd_ACP"/>
</dbReference>
<dbReference type="InterPro" id="IPR016036">
    <property type="entry name" value="Malonyl_transacylase_ACP-bd"/>
</dbReference>
<dbReference type="FunFam" id="3.40.47.10:FF:000042">
    <property type="entry name" value="Polyketide synthase Pks13"/>
    <property type="match status" value="1"/>
</dbReference>
<dbReference type="Gene3D" id="3.30.70.250">
    <property type="entry name" value="Malonyl-CoA ACP transacylase, ACP-binding"/>
    <property type="match status" value="1"/>
</dbReference>
<keyword evidence="1" id="KW-0596">Phosphopantetheine</keyword>
<dbReference type="PANTHER" id="PTHR43775">
    <property type="entry name" value="FATTY ACID SYNTHASE"/>
    <property type="match status" value="1"/>
</dbReference>
<dbReference type="SMART" id="SM00825">
    <property type="entry name" value="PKS_KS"/>
    <property type="match status" value="1"/>
</dbReference>
<evidence type="ECO:0000256" key="3">
    <source>
        <dbReference type="ARBA" id="ARBA00022679"/>
    </source>
</evidence>
<dbReference type="Pfam" id="PF00550">
    <property type="entry name" value="PP-binding"/>
    <property type="match status" value="1"/>
</dbReference>
<reference evidence="11" key="1">
    <citation type="submission" date="2016-10" db="EMBL/GenBank/DDBJ databases">
        <authorList>
            <person name="Varghese N."/>
            <person name="Submissions S."/>
        </authorList>
    </citation>
    <scope>NUCLEOTIDE SEQUENCE [LARGE SCALE GENOMIC DNA]</scope>
    <source>
        <strain evidence="11">DSM 45789</strain>
    </source>
</reference>
<dbReference type="Gene3D" id="1.10.1200.10">
    <property type="entry name" value="ACP-like"/>
    <property type="match status" value="1"/>
</dbReference>
<dbReference type="Gene3D" id="3.40.366.10">
    <property type="entry name" value="Malonyl-Coenzyme A Acyl Carrier Protein, domain 2"/>
    <property type="match status" value="1"/>
</dbReference>
<keyword evidence="11" id="KW-1185">Reference proteome</keyword>
<dbReference type="InterPro" id="IPR014031">
    <property type="entry name" value="Ketoacyl_synth_C"/>
</dbReference>
<dbReference type="InterPro" id="IPR013120">
    <property type="entry name" value="FAR_NAD-bd"/>
</dbReference>
<evidence type="ECO:0000313" key="11">
    <source>
        <dbReference type="Proteomes" id="UP000198660"/>
    </source>
</evidence>
<dbReference type="GO" id="GO:0004315">
    <property type="term" value="F:3-oxoacyl-[acyl-carrier-protein] synthase activity"/>
    <property type="evidence" value="ECO:0007669"/>
    <property type="project" value="InterPro"/>
</dbReference>
<feature type="compositionally biased region" description="Polar residues" evidence="7">
    <location>
        <begin position="878"/>
        <end position="896"/>
    </location>
</feature>
<dbReference type="SUPFAM" id="SSF47336">
    <property type="entry name" value="ACP-like"/>
    <property type="match status" value="1"/>
</dbReference>
<gene>
    <name evidence="10" type="ORF">SAMN05444972_102293</name>
</gene>
<accession>A0A1I6Q2H9</accession>
<evidence type="ECO:0000259" key="9">
    <source>
        <dbReference type="PROSITE" id="PS52004"/>
    </source>
</evidence>
<dbReference type="InterPro" id="IPR018201">
    <property type="entry name" value="Ketoacyl_synth_AS"/>
</dbReference>